<evidence type="ECO:0000259" key="6">
    <source>
        <dbReference type="Pfam" id="PF22528"/>
    </source>
</evidence>
<protein>
    <submittedName>
        <fullName evidence="7">G13020 protein</fullName>
    </submittedName>
</protein>
<evidence type="ECO:0000256" key="3">
    <source>
        <dbReference type="ARBA" id="ARBA00022691"/>
    </source>
</evidence>
<proteinExistence type="predicted"/>
<dbReference type="InterPro" id="IPR055135">
    <property type="entry name" value="PRMT_dom"/>
</dbReference>
<dbReference type="EMBL" id="CAXHTA020000021">
    <property type="protein sequence ID" value="CAL5229655.1"/>
    <property type="molecule type" value="Genomic_DNA"/>
</dbReference>
<feature type="compositionally biased region" description="Basic residues" evidence="4">
    <location>
        <begin position="149"/>
        <end position="158"/>
    </location>
</feature>
<keyword evidence="5" id="KW-1133">Transmembrane helix</keyword>
<keyword evidence="5" id="KW-0812">Transmembrane</keyword>
<keyword evidence="2" id="KW-0808">Transferase</keyword>
<organism evidence="7 8">
    <name type="scientific">Coccomyxa viridis</name>
    <dbReference type="NCBI Taxonomy" id="1274662"/>
    <lineage>
        <taxon>Eukaryota</taxon>
        <taxon>Viridiplantae</taxon>
        <taxon>Chlorophyta</taxon>
        <taxon>core chlorophytes</taxon>
        <taxon>Trebouxiophyceae</taxon>
        <taxon>Trebouxiophyceae incertae sedis</taxon>
        <taxon>Coccomyxaceae</taxon>
        <taxon>Coccomyxa</taxon>
    </lineage>
</organism>
<gene>
    <name evidence="7" type="primary">g13020</name>
    <name evidence="7" type="ORF">VP750_LOCUS11561</name>
</gene>
<evidence type="ECO:0000313" key="8">
    <source>
        <dbReference type="Proteomes" id="UP001497392"/>
    </source>
</evidence>
<reference evidence="7 8" key="1">
    <citation type="submission" date="2024-06" db="EMBL/GenBank/DDBJ databases">
        <authorList>
            <person name="Kraege A."/>
            <person name="Thomma B."/>
        </authorList>
    </citation>
    <scope>NUCLEOTIDE SEQUENCE [LARGE SCALE GENOMIC DNA]</scope>
</reference>
<dbReference type="PANTHER" id="PTHR11006:SF53">
    <property type="entry name" value="PROTEIN ARGININE N-METHYLTRANSFERASE 3"/>
    <property type="match status" value="1"/>
</dbReference>
<dbReference type="PANTHER" id="PTHR11006">
    <property type="entry name" value="PROTEIN ARGININE N-METHYLTRANSFERASE"/>
    <property type="match status" value="1"/>
</dbReference>
<feature type="region of interest" description="Disordered" evidence="4">
    <location>
        <begin position="129"/>
        <end position="158"/>
    </location>
</feature>
<accession>A0ABP1GBS3</accession>
<keyword evidence="3" id="KW-0949">S-adenosyl-L-methionine</keyword>
<dbReference type="InterPro" id="IPR025799">
    <property type="entry name" value="Arg_MeTrfase"/>
</dbReference>
<keyword evidence="5" id="KW-0472">Membrane</keyword>
<sequence length="158" mass="17432">MAPGGIMMADRHEKIDFWDNVYGFDFLAIKQLAMQEPLVDVVDEEQVVTEACKLSTFNISDMTKSDAAFTRLVGGLVGLIFAMLMEAVLLIIRTSVSPQSKAEESLLRHESELHEAELSKQRAAQIEEALRRKKPAEADGVAAGGPTRQRLRRSNGSS</sequence>
<feature type="transmembrane region" description="Helical" evidence="5">
    <location>
        <begin position="72"/>
        <end position="92"/>
    </location>
</feature>
<feature type="domain" description="Protein arginine N-methyltransferase" evidence="6">
    <location>
        <begin position="10"/>
        <end position="70"/>
    </location>
</feature>
<name>A0ABP1GBS3_9CHLO</name>
<evidence type="ECO:0000256" key="4">
    <source>
        <dbReference type="SAM" id="MobiDB-lite"/>
    </source>
</evidence>
<keyword evidence="8" id="KW-1185">Reference proteome</keyword>
<evidence type="ECO:0000313" key="7">
    <source>
        <dbReference type="EMBL" id="CAL5229655.1"/>
    </source>
</evidence>
<dbReference type="Gene3D" id="2.70.160.11">
    <property type="entry name" value="Hnrnp arginine n-methyltransferase1"/>
    <property type="match status" value="1"/>
</dbReference>
<comment type="caution">
    <text evidence="7">The sequence shown here is derived from an EMBL/GenBank/DDBJ whole genome shotgun (WGS) entry which is preliminary data.</text>
</comment>
<evidence type="ECO:0000256" key="2">
    <source>
        <dbReference type="ARBA" id="ARBA00022679"/>
    </source>
</evidence>
<evidence type="ECO:0000256" key="1">
    <source>
        <dbReference type="ARBA" id="ARBA00022603"/>
    </source>
</evidence>
<evidence type="ECO:0000256" key="5">
    <source>
        <dbReference type="SAM" id="Phobius"/>
    </source>
</evidence>
<dbReference type="Pfam" id="PF22528">
    <property type="entry name" value="PRMT_C"/>
    <property type="match status" value="1"/>
</dbReference>
<keyword evidence="1" id="KW-0489">Methyltransferase</keyword>
<dbReference type="Proteomes" id="UP001497392">
    <property type="component" value="Unassembled WGS sequence"/>
</dbReference>